<feature type="transmembrane region" description="Helical" evidence="7">
    <location>
        <begin position="12"/>
        <end position="32"/>
    </location>
</feature>
<feature type="transmembrane region" description="Helical" evidence="7">
    <location>
        <begin position="207"/>
        <end position="230"/>
    </location>
</feature>
<feature type="transmembrane region" description="Helical" evidence="7">
    <location>
        <begin position="38"/>
        <end position="58"/>
    </location>
</feature>
<keyword evidence="6 7" id="KW-0472">Membrane</keyword>
<evidence type="ECO:0000256" key="1">
    <source>
        <dbReference type="ARBA" id="ARBA00004651"/>
    </source>
</evidence>
<sequence>MERSTAPPRPIPLLAAVLGTGSVVTLALALTLGGSDGWVSVPALACLATALVLSACFVRNEMTSRNALIEPSLRGIGSLRTGAAAAALYMASVGSEFYLLTLLLQTVRHYTPLRAGLAFLPLAAMVTVGSVAAARAARRRCPGTVLTAGFVFALAGLLWIAALLHDGFYPVGLLPGLLLSGFGHGMIYTATFTVGTSGVPGEHQGTAGALLTTAQYLAGGVTLAVLTLVLAQSRGYAGFTAAFLVIAAAAAAGALLTVAGRSPSVPGSG</sequence>
<dbReference type="PANTHER" id="PTHR42718">
    <property type="entry name" value="MAJOR FACILITATOR SUPERFAMILY MULTIDRUG TRANSPORTER MFSC"/>
    <property type="match status" value="1"/>
</dbReference>
<dbReference type="Gene3D" id="1.20.1250.20">
    <property type="entry name" value="MFS general substrate transporter like domains"/>
    <property type="match status" value="1"/>
</dbReference>
<dbReference type="EMBL" id="RPFW01000001">
    <property type="protein sequence ID" value="TVZ06723.1"/>
    <property type="molecule type" value="Genomic_DNA"/>
</dbReference>
<dbReference type="GO" id="GO:0022857">
    <property type="term" value="F:transmembrane transporter activity"/>
    <property type="evidence" value="ECO:0007669"/>
    <property type="project" value="InterPro"/>
</dbReference>
<dbReference type="InterPro" id="IPR011701">
    <property type="entry name" value="MFS"/>
</dbReference>
<feature type="domain" description="Major facilitator superfamily (MFS) profile" evidence="8">
    <location>
        <begin position="22"/>
        <end position="269"/>
    </location>
</feature>
<feature type="transmembrane region" description="Helical" evidence="7">
    <location>
        <begin position="113"/>
        <end position="133"/>
    </location>
</feature>
<dbReference type="PROSITE" id="PS50850">
    <property type="entry name" value="MFS"/>
    <property type="match status" value="1"/>
</dbReference>
<dbReference type="OrthoDB" id="7375466at2"/>
<feature type="transmembrane region" description="Helical" evidence="7">
    <location>
        <begin position="145"/>
        <end position="164"/>
    </location>
</feature>
<dbReference type="Proteomes" id="UP000460272">
    <property type="component" value="Unassembled WGS sequence"/>
</dbReference>
<keyword evidence="10" id="KW-1185">Reference proteome</keyword>
<proteinExistence type="predicted"/>
<evidence type="ECO:0000256" key="5">
    <source>
        <dbReference type="ARBA" id="ARBA00022989"/>
    </source>
</evidence>
<dbReference type="AlphaFoldDB" id="A0A6P2CAX3"/>
<evidence type="ECO:0000256" key="4">
    <source>
        <dbReference type="ARBA" id="ARBA00022692"/>
    </source>
</evidence>
<evidence type="ECO:0000256" key="3">
    <source>
        <dbReference type="ARBA" id="ARBA00022475"/>
    </source>
</evidence>
<accession>A0A6P2CAX3</accession>
<reference evidence="9 10" key="1">
    <citation type="submission" date="2018-11" db="EMBL/GenBank/DDBJ databases">
        <title>Trebonia kvetii gen.nov., sp.nov., a novel acidophilic actinobacterium, and proposal of the new actinobacterial family Treboniaceae fam. nov.</title>
        <authorList>
            <person name="Rapoport D."/>
            <person name="Sagova-Mareckova M."/>
            <person name="Sedlacek I."/>
            <person name="Provaznik J."/>
            <person name="Kralova S."/>
            <person name="Pavlinic D."/>
            <person name="Benes V."/>
            <person name="Kopecky J."/>
        </authorList>
    </citation>
    <scope>NUCLEOTIDE SEQUENCE [LARGE SCALE GENOMIC DNA]</scope>
    <source>
        <strain evidence="9 10">15Tr583</strain>
    </source>
</reference>
<gene>
    <name evidence="9" type="ORF">EAS64_04970</name>
</gene>
<dbReference type="InterPro" id="IPR020846">
    <property type="entry name" value="MFS_dom"/>
</dbReference>
<evidence type="ECO:0000313" key="10">
    <source>
        <dbReference type="Proteomes" id="UP000460272"/>
    </source>
</evidence>
<dbReference type="Pfam" id="PF07690">
    <property type="entry name" value="MFS_1"/>
    <property type="match status" value="1"/>
</dbReference>
<dbReference type="InterPro" id="IPR036259">
    <property type="entry name" value="MFS_trans_sf"/>
</dbReference>
<keyword evidence="2" id="KW-0813">Transport</keyword>
<evidence type="ECO:0000259" key="8">
    <source>
        <dbReference type="PROSITE" id="PS50850"/>
    </source>
</evidence>
<feature type="transmembrane region" description="Helical" evidence="7">
    <location>
        <begin position="176"/>
        <end position="195"/>
    </location>
</feature>
<organism evidence="9 10">
    <name type="scientific">Trebonia kvetii</name>
    <dbReference type="NCBI Taxonomy" id="2480626"/>
    <lineage>
        <taxon>Bacteria</taxon>
        <taxon>Bacillati</taxon>
        <taxon>Actinomycetota</taxon>
        <taxon>Actinomycetes</taxon>
        <taxon>Streptosporangiales</taxon>
        <taxon>Treboniaceae</taxon>
        <taxon>Trebonia</taxon>
    </lineage>
</organism>
<dbReference type="PANTHER" id="PTHR42718:SF46">
    <property type="entry name" value="BLR6921 PROTEIN"/>
    <property type="match status" value="1"/>
</dbReference>
<comment type="caution">
    <text evidence="9">The sequence shown here is derived from an EMBL/GenBank/DDBJ whole genome shotgun (WGS) entry which is preliminary data.</text>
</comment>
<evidence type="ECO:0000313" key="9">
    <source>
        <dbReference type="EMBL" id="TVZ06723.1"/>
    </source>
</evidence>
<keyword evidence="5 7" id="KW-1133">Transmembrane helix</keyword>
<keyword evidence="3" id="KW-1003">Cell membrane</keyword>
<dbReference type="GO" id="GO:0005886">
    <property type="term" value="C:plasma membrane"/>
    <property type="evidence" value="ECO:0007669"/>
    <property type="project" value="UniProtKB-SubCell"/>
</dbReference>
<evidence type="ECO:0000256" key="2">
    <source>
        <dbReference type="ARBA" id="ARBA00022448"/>
    </source>
</evidence>
<name>A0A6P2CAX3_9ACTN</name>
<keyword evidence="4 7" id="KW-0812">Transmembrane</keyword>
<dbReference type="SUPFAM" id="SSF103473">
    <property type="entry name" value="MFS general substrate transporter"/>
    <property type="match status" value="1"/>
</dbReference>
<comment type="subcellular location">
    <subcellularLocation>
        <location evidence="1">Cell membrane</location>
        <topology evidence="1">Multi-pass membrane protein</topology>
    </subcellularLocation>
</comment>
<evidence type="ECO:0000256" key="7">
    <source>
        <dbReference type="SAM" id="Phobius"/>
    </source>
</evidence>
<evidence type="ECO:0000256" key="6">
    <source>
        <dbReference type="ARBA" id="ARBA00023136"/>
    </source>
</evidence>
<protein>
    <submittedName>
        <fullName evidence="9">MFS transporter</fullName>
    </submittedName>
</protein>
<feature type="transmembrane region" description="Helical" evidence="7">
    <location>
        <begin position="236"/>
        <end position="259"/>
    </location>
</feature>